<evidence type="ECO:0000313" key="2">
    <source>
        <dbReference type="EMBL" id="QGQ93884.1"/>
    </source>
</evidence>
<dbReference type="PANTHER" id="PTHR31143">
    <property type="match status" value="1"/>
</dbReference>
<proteinExistence type="predicted"/>
<dbReference type="Pfam" id="PF12746">
    <property type="entry name" value="GNAT_acetyltran"/>
    <property type="match status" value="1"/>
</dbReference>
<gene>
    <name evidence="2" type="ORF">EHS13_02655</name>
</gene>
<name>A0A6B8RDS4_9BACL</name>
<dbReference type="Gene3D" id="3.40.630.30">
    <property type="match status" value="1"/>
</dbReference>
<accession>A0A6B8RDS4</accession>
<dbReference type="PANTHER" id="PTHR31143:SF2">
    <property type="entry name" value="FR47-LIKE DOMAIN-CONTAINING PROTEIN-RELATED"/>
    <property type="match status" value="1"/>
</dbReference>
<dbReference type="SUPFAM" id="SSF55729">
    <property type="entry name" value="Acyl-CoA N-acyltransferases (Nat)"/>
    <property type="match status" value="1"/>
</dbReference>
<feature type="domain" description="N-acetyltransferase" evidence="1">
    <location>
        <begin position="1"/>
        <end position="138"/>
    </location>
</feature>
<dbReference type="RefSeq" id="WP_155698881.1">
    <property type="nucleotide sequence ID" value="NZ_CP034235.1"/>
</dbReference>
<dbReference type="AlphaFoldDB" id="A0A6B8RDS4"/>
<keyword evidence="3" id="KW-1185">Reference proteome</keyword>
<dbReference type="Proteomes" id="UP000426246">
    <property type="component" value="Chromosome"/>
</dbReference>
<evidence type="ECO:0000313" key="3">
    <source>
        <dbReference type="Proteomes" id="UP000426246"/>
    </source>
</evidence>
<dbReference type="InterPro" id="IPR027365">
    <property type="entry name" value="GNAT_acetyltra_YdfB-like"/>
</dbReference>
<keyword evidence="2" id="KW-0808">Transferase</keyword>
<dbReference type="GO" id="GO:0016747">
    <property type="term" value="F:acyltransferase activity, transferring groups other than amino-acyl groups"/>
    <property type="evidence" value="ECO:0007669"/>
    <property type="project" value="InterPro"/>
</dbReference>
<evidence type="ECO:0000259" key="1">
    <source>
        <dbReference type="PROSITE" id="PS51186"/>
    </source>
</evidence>
<dbReference type="InterPro" id="IPR000182">
    <property type="entry name" value="GNAT_dom"/>
</dbReference>
<organism evidence="2 3">
    <name type="scientific">Paenibacillus psychroresistens</name>
    <dbReference type="NCBI Taxonomy" id="1778678"/>
    <lineage>
        <taxon>Bacteria</taxon>
        <taxon>Bacillati</taxon>
        <taxon>Bacillota</taxon>
        <taxon>Bacilli</taxon>
        <taxon>Bacillales</taxon>
        <taxon>Paenibacillaceae</taxon>
        <taxon>Paenibacillus</taxon>
    </lineage>
</organism>
<dbReference type="KEGG" id="ppsc:EHS13_02655"/>
<dbReference type="PROSITE" id="PS51186">
    <property type="entry name" value="GNAT"/>
    <property type="match status" value="1"/>
</dbReference>
<protein>
    <submittedName>
        <fullName evidence="2">GNAT family N-acetyltransferase</fullName>
    </submittedName>
</protein>
<dbReference type="EMBL" id="CP034235">
    <property type="protein sequence ID" value="QGQ93884.1"/>
    <property type="molecule type" value="Genomic_DNA"/>
</dbReference>
<reference evidence="3" key="1">
    <citation type="submission" date="2018-11" db="EMBL/GenBank/DDBJ databases">
        <title>Complete genome sequence of Paenibacillus sp. ML311-T8.</title>
        <authorList>
            <person name="Nam Y.-D."/>
            <person name="Kang J."/>
            <person name="Chung W.-H."/>
            <person name="Park Y.S."/>
        </authorList>
    </citation>
    <scope>NUCLEOTIDE SEQUENCE [LARGE SCALE GENOMIC DNA]</scope>
    <source>
        <strain evidence="3">ML311-T8</strain>
    </source>
</reference>
<dbReference type="InterPro" id="IPR016181">
    <property type="entry name" value="Acyl_CoA_acyltransferase"/>
</dbReference>
<sequence length="156" mass="17822">MDGILFDKYRKEMDSSYDSLWSSAQHFMDRGFGYCIMMDDHFASVCNAWFVGGGSADIDIVTVEEYQNQGLATLAGTAFIEHCLNNNLTPNYNCDAGNLRSIKLATKLGFVKNYDLPMLWWHRDQNIISDYLKKYNYSSLSSEAKGNCVFFRDQLS</sequence>